<dbReference type="InterPro" id="IPR025345">
    <property type="entry name" value="DUF4249"/>
</dbReference>
<accession>A0A5J4S9G1</accession>
<protein>
    <recommendedName>
        <fullName evidence="2">DUF4249 domain-containing protein</fullName>
    </recommendedName>
</protein>
<dbReference type="Pfam" id="PF14054">
    <property type="entry name" value="DUF4249"/>
    <property type="match status" value="1"/>
</dbReference>
<dbReference type="PROSITE" id="PS51257">
    <property type="entry name" value="PROKAR_LIPOPROTEIN"/>
    <property type="match status" value="1"/>
</dbReference>
<comment type="caution">
    <text evidence="1">The sequence shown here is derived from an EMBL/GenBank/DDBJ whole genome shotgun (WGS) entry which is preliminary data.</text>
</comment>
<name>A0A5J4S9G1_9ZZZZ</name>
<organism evidence="1">
    <name type="scientific">termite gut metagenome</name>
    <dbReference type="NCBI Taxonomy" id="433724"/>
    <lineage>
        <taxon>unclassified sequences</taxon>
        <taxon>metagenomes</taxon>
        <taxon>organismal metagenomes</taxon>
    </lineage>
</organism>
<evidence type="ECO:0008006" key="2">
    <source>
        <dbReference type="Google" id="ProtNLM"/>
    </source>
</evidence>
<evidence type="ECO:0000313" key="1">
    <source>
        <dbReference type="EMBL" id="KAA6342065.1"/>
    </source>
</evidence>
<dbReference type="AlphaFoldDB" id="A0A5J4S9G1"/>
<gene>
    <name evidence="1" type="ORF">EZS27_010166</name>
</gene>
<reference evidence="1" key="1">
    <citation type="submission" date="2019-03" db="EMBL/GenBank/DDBJ databases">
        <title>Single cell metagenomics reveals metabolic interactions within the superorganism composed of flagellate Streblomastix strix and complex community of Bacteroidetes bacteria on its surface.</title>
        <authorList>
            <person name="Treitli S.C."/>
            <person name="Kolisko M."/>
            <person name="Husnik F."/>
            <person name="Keeling P."/>
            <person name="Hampl V."/>
        </authorList>
    </citation>
    <scope>NUCLEOTIDE SEQUENCE</scope>
    <source>
        <strain evidence="1">STM</strain>
    </source>
</reference>
<dbReference type="EMBL" id="SNRY01000347">
    <property type="protein sequence ID" value="KAA6342065.1"/>
    <property type="molecule type" value="Genomic_DNA"/>
</dbReference>
<proteinExistence type="predicted"/>
<sequence length="270" mass="30341">MNRTTTFRALTIGISLFILFSCEDIINIELHSVKPQIVIEGIVRMGAFPTVRVSTTQDFNSINEYPSIKDAVVEIWDDAGNREILPFNVDSDKYVVTDAALIGGIKRKTYNLSVTCQGKEYLAESTMLPLVKIDSLTLSKLTLLDYPCPMIHFTSPIGMKKGGYKCTISINDKILTNDTFISADYLAGKPIHLILPIFFEEKEDRRNTPIQQGDNITVEMQCLDADLYKFFWSLGRTNNRMANPVNNIQGGALGYFGAYSWTQKKVTVEL</sequence>